<feature type="transmembrane region" description="Helical" evidence="3">
    <location>
        <begin position="171"/>
        <end position="190"/>
    </location>
</feature>
<feature type="transmembrane region" description="Helical" evidence="3">
    <location>
        <begin position="202"/>
        <end position="219"/>
    </location>
</feature>
<comment type="caution">
    <text evidence="4">The sequence shown here is derived from an EMBL/GenBank/DDBJ whole genome shotgun (WGS) entry which is preliminary data.</text>
</comment>
<dbReference type="EMBL" id="JAWJZF010000464">
    <property type="protein sequence ID" value="MDX2295877.1"/>
    <property type="molecule type" value="Genomic_DNA"/>
</dbReference>
<keyword evidence="3" id="KW-0472">Membrane</keyword>
<keyword evidence="1" id="KW-0175">Coiled coil</keyword>
<feature type="region of interest" description="Disordered" evidence="2">
    <location>
        <begin position="1"/>
        <end position="32"/>
    </location>
</feature>
<protein>
    <submittedName>
        <fullName evidence="4">DUF2637 domain-containing protein</fullName>
    </submittedName>
</protein>
<evidence type="ECO:0000256" key="2">
    <source>
        <dbReference type="SAM" id="MobiDB-lite"/>
    </source>
</evidence>
<name>A0ABU4KEU3_9ACTN</name>
<keyword evidence="3" id="KW-1133">Transmembrane helix</keyword>
<dbReference type="RefSeq" id="WP_319012081.1">
    <property type="nucleotide sequence ID" value="NZ_JAWJZF010000464.1"/>
</dbReference>
<dbReference type="PANTHER" id="PTHR23242">
    <property type="entry name" value="TRANSCRIPTION FACTOR HOXA13"/>
    <property type="match status" value="1"/>
</dbReference>
<dbReference type="Proteomes" id="UP001278571">
    <property type="component" value="Unassembled WGS sequence"/>
</dbReference>
<proteinExistence type="predicted"/>
<keyword evidence="3" id="KW-0812">Transmembrane</keyword>
<evidence type="ECO:0000256" key="1">
    <source>
        <dbReference type="SAM" id="Coils"/>
    </source>
</evidence>
<sequence length="599" mass="62948">METYPRPVNGTPRGAGPAAAVPVPGTPDPVPLSGPAVPPVLGGRETAGMQDLKTITKPITPAVPAPAAGAPVPESPETVPATSGPVPAAAKAGPRPWSVKAMRWVVWLSAVCAAVVAAIGFTGSYDALESLARAHGFGWYSWLFPVGIDAGIVAMYGLDLVLVWRRMPKPLLRLIAHGLTAATIVFNAASGDKPVLQDPLGALMHGVLPVLFVAVVEGVRHLIIRTNKLVLGVESDTVPLHRWVLSPWSAFTTYRRMKLRGITSYAQVVQMDKELDVYAAYLQHTHGRGWKKKAGATAMLPFTMAAYGLTVDEALDQPRLQQEAADRRARAEADRIAAARAAEEARLLDEEERKADNAIRRMAIDTKVTAAQHDTTAAKATAEAEAKAAAAAAVAAAGTAEHTAALTAEAERRAAERAAEAAEAAAAREAEAIKTAAEREAEACAAAALRAAEADRRAAAEAAAEAARKKAEAAATRAEAERLEAERRESVARQAEADRITAEALAATERARAEAARAEAAALEAEDTARLTPRERAERKVARLILAAHHALPADQRPASPDMYAVSLETVQEALGVSHTVAGQRRQAAADLIASGYAG</sequence>
<feature type="coiled-coil region" evidence="1">
    <location>
        <begin position="405"/>
        <end position="528"/>
    </location>
</feature>
<feature type="transmembrane region" description="Helical" evidence="3">
    <location>
        <begin position="104"/>
        <end position="122"/>
    </location>
</feature>
<feature type="transmembrane region" description="Helical" evidence="3">
    <location>
        <begin position="142"/>
        <end position="164"/>
    </location>
</feature>
<evidence type="ECO:0000313" key="4">
    <source>
        <dbReference type="EMBL" id="MDX2295877.1"/>
    </source>
</evidence>
<feature type="region of interest" description="Disordered" evidence="2">
    <location>
        <begin position="63"/>
        <end position="90"/>
    </location>
</feature>
<accession>A0ABU4KEU3</accession>
<dbReference type="InterPro" id="IPR021235">
    <property type="entry name" value="DUF2637"/>
</dbReference>
<organism evidence="4 5">
    <name type="scientific">Streptomyces roseolus</name>
    <dbReference type="NCBI Taxonomy" id="67358"/>
    <lineage>
        <taxon>Bacteria</taxon>
        <taxon>Bacillati</taxon>
        <taxon>Actinomycetota</taxon>
        <taxon>Actinomycetes</taxon>
        <taxon>Kitasatosporales</taxon>
        <taxon>Streptomycetaceae</taxon>
        <taxon>Streptomyces</taxon>
    </lineage>
</organism>
<feature type="compositionally biased region" description="Low complexity" evidence="2">
    <location>
        <begin position="10"/>
        <end position="23"/>
    </location>
</feature>
<dbReference type="Pfam" id="PF10935">
    <property type="entry name" value="DUF2637"/>
    <property type="match status" value="1"/>
</dbReference>
<gene>
    <name evidence="4" type="ORF">R2363_27355</name>
</gene>
<keyword evidence="5" id="KW-1185">Reference proteome</keyword>
<dbReference type="PANTHER" id="PTHR23242:SF9">
    <property type="entry name" value="TRANSCRIPTION FACTOR HOXA13"/>
    <property type="match status" value="1"/>
</dbReference>
<reference evidence="4 5" key="1">
    <citation type="submission" date="2023-10" db="EMBL/GenBank/DDBJ databases">
        <authorList>
            <person name="Wang X.X."/>
        </authorList>
    </citation>
    <scope>NUCLEOTIDE SEQUENCE [LARGE SCALE GENOMIC DNA]</scope>
    <source>
        <strain evidence="4 5">NBRC 12816</strain>
    </source>
</reference>
<evidence type="ECO:0000256" key="3">
    <source>
        <dbReference type="SAM" id="Phobius"/>
    </source>
</evidence>
<evidence type="ECO:0000313" key="5">
    <source>
        <dbReference type="Proteomes" id="UP001278571"/>
    </source>
</evidence>